<evidence type="ECO:0000313" key="2">
    <source>
        <dbReference type="Proteomes" id="UP000014254"/>
    </source>
</evidence>
<dbReference type="AlphaFoldDB" id="S2JQF2"/>
<keyword evidence="2" id="KW-1185">Reference proteome</keyword>
<reference evidence="2" key="1">
    <citation type="submission" date="2013-05" db="EMBL/GenBank/DDBJ databases">
        <title>The Genome sequence of Mucor circinelloides f. circinelloides 1006PhL.</title>
        <authorList>
            <consortium name="The Broad Institute Genomics Platform"/>
            <person name="Cuomo C."/>
            <person name="Earl A."/>
            <person name="Findley K."/>
            <person name="Lee S.C."/>
            <person name="Walker B."/>
            <person name="Young S."/>
            <person name="Zeng Q."/>
            <person name="Gargeya S."/>
            <person name="Fitzgerald M."/>
            <person name="Haas B."/>
            <person name="Abouelleil A."/>
            <person name="Allen A.W."/>
            <person name="Alvarado L."/>
            <person name="Arachchi H.M."/>
            <person name="Berlin A.M."/>
            <person name="Chapman S.B."/>
            <person name="Gainer-Dewar J."/>
            <person name="Goldberg J."/>
            <person name="Griggs A."/>
            <person name="Gujja S."/>
            <person name="Hansen M."/>
            <person name="Howarth C."/>
            <person name="Imamovic A."/>
            <person name="Ireland A."/>
            <person name="Larimer J."/>
            <person name="McCowan C."/>
            <person name="Murphy C."/>
            <person name="Pearson M."/>
            <person name="Poon T.W."/>
            <person name="Priest M."/>
            <person name="Roberts A."/>
            <person name="Saif S."/>
            <person name="Shea T."/>
            <person name="Sisk P."/>
            <person name="Sykes S."/>
            <person name="Wortman J."/>
            <person name="Nusbaum C."/>
            <person name="Birren B."/>
        </authorList>
    </citation>
    <scope>NUCLEOTIDE SEQUENCE [LARGE SCALE GENOMIC DNA]</scope>
    <source>
        <strain evidence="2">1006PhL</strain>
    </source>
</reference>
<dbReference type="InParanoid" id="S2JQF2"/>
<organism evidence="1 2">
    <name type="scientific">Mucor circinelloides f. circinelloides (strain 1006PhL)</name>
    <name type="common">Mucormycosis agent</name>
    <name type="synonym">Calyptromyces circinelloides</name>
    <dbReference type="NCBI Taxonomy" id="1220926"/>
    <lineage>
        <taxon>Eukaryota</taxon>
        <taxon>Fungi</taxon>
        <taxon>Fungi incertae sedis</taxon>
        <taxon>Mucoromycota</taxon>
        <taxon>Mucoromycotina</taxon>
        <taxon>Mucoromycetes</taxon>
        <taxon>Mucorales</taxon>
        <taxon>Mucorineae</taxon>
        <taxon>Mucoraceae</taxon>
        <taxon>Mucor</taxon>
    </lineage>
</organism>
<dbReference type="Proteomes" id="UP000014254">
    <property type="component" value="Unassembled WGS sequence"/>
</dbReference>
<name>S2JQF2_MUCC1</name>
<sequence length="140" mass="15718">MALRSGIIVRRPLHLFISDTLYVLILHNVMLLINSSTPPSIMPSKCTPNVDSPSVVGSLFFIHSFTLNYGMYCESPHSLKSNYFLCKVWAPPLLTNAYSLHFLLIHYLDLGRLVVLGCWIPSLNNKLSNGIGCALYFFIV</sequence>
<protein>
    <submittedName>
        <fullName evidence="1">Uncharacterized protein</fullName>
    </submittedName>
</protein>
<accession>S2JQF2</accession>
<evidence type="ECO:0000313" key="1">
    <source>
        <dbReference type="EMBL" id="EPB84833.1"/>
    </source>
</evidence>
<dbReference type="VEuPathDB" id="FungiDB:HMPREF1544_08403"/>
<proteinExistence type="predicted"/>
<dbReference type="EMBL" id="KE124028">
    <property type="protein sequence ID" value="EPB84833.1"/>
    <property type="molecule type" value="Genomic_DNA"/>
</dbReference>
<gene>
    <name evidence="1" type="ORF">HMPREF1544_08403</name>
</gene>